<evidence type="ECO:0000313" key="1">
    <source>
        <dbReference type="EMBL" id="EMS70402.1"/>
    </source>
</evidence>
<gene>
    <name evidence="1" type="ORF">CTER_3800</name>
</gene>
<name>S0FGS3_RUMCE</name>
<comment type="caution">
    <text evidence="1">The sequence shown here is derived from an EMBL/GenBank/DDBJ whole genome shotgun (WGS) entry which is preliminary data.</text>
</comment>
<dbReference type="eggNOG" id="ENOG5033FK8">
    <property type="taxonomic scope" value="Bacteria"/>
</dbReference>
<dbReference type="AlphaFoldDB" id="S0FGS3"/>
<accession>S0FGS3</accession>
<sequence length="97" mass="11254">MVNVYNCKIYWVSAKNGGREKHPEGKQYSTVAMFEDVRDRWPDEAWSVMIDFIKHEGDCSEGNIRFLVEWAPNNLLYTGCKFELFEANKKIATGEVT</sequence>
<protein>
    <submittedName>
        <fullName evidence="1">Uncharacterized protein</fullName>
    </submittedName>
</protein>
<keyword evidence="2" id="KW-1185">Reference proteome</keyword>
<dbReference type="PATRIC" id="fig|1195236.3.peg.4015"/>
<reference evidence="1 2" key="1">
    <citation type="journal article" date="2013" name="Genome Announc.">
        <title>Draft Genome Sequence of the Cellulolytic, Mesophilic, Anaerobic Bacterium Clostridium termitidis Strain CT1112 (DSM 5398).</title>
        <authorList>
            <person name="Lal S."/>
            <person name="Ramachandran U."/>
            <person name="Zhang X."/>
            <person name="Munir R."/>
            <person name="Sparling R."/>
            <person name="Levin D.B."/>
        </authorList>
    </citation>
    <scope>NUCLEOTIDE SEQUENCE [LARGE SCALE GENOMIC DNA]</scope>
    <source>
        <strain evidence="1 2">CT1112</strain>
    </source>
</reference>
<dbReference type="EMBL" id="AORV01000054">
    <property type="protein sequence ID" value="EMS70402.1"/>
    <property type="molecule type" value="Genomic_DNA"/>
</dbReference>
<proteinExistence type="predicted"/>
<evidence type="ECO:0000313" key="2">
    <source>
        <dbReference type="Proteomes" id="UP000014155"/>
    </source>
</evidence>
<organism evidence="1 2">
    <name type="scientific">Ruminiclostridium cellobioparum subsp. termitidis CT1112</name>
    <dbReference type="NCBI Taxonomy" id="1195236"/>
    <lineage>
        <taxon>Bacteria</taxon>
        <taxon>Bacillati</taxon>
        <taxon>Bacillota</taxon>
        <taxon>Clostridia</taxon>
        <taxon>Eubacteriales</taxon>
        <taxon>Oscillospiraceae</taxon>
        <taxon>Ruminiclostridium</taxon>
    </lineage>
</organism>
<dbReference type="Proteomes" id="UP000014155">
    <property type="component" value="Unassembled WGS sequence"/>
</dbReference>